<organism evidence="2 3">
    <name type="scientific">Eleusine coracana subsp. coracana</name>
    <dbReference type="NCBI Taxonomy" id="191504"/>
    <lineage>
        <taxon>Eukaryota</taxon>
        <taxon>Viridiplantae</taxon>
        <taxon>Streptophyta</taxon>
        <taxon>Embryophyta</taxon>
        <taxon>Tracheophyta</taxon>
        <taxon>Spermatophyta</taxon>
        <taxon>Magnoliopsida</taxon>
        <taxon>Liliopsida</taxon>
        <taxon>Poales</taxon>
        <taxon>Poaceae</taxon>
        <taxon>PACMAD clade</taxon>
        <taxon>Chloridoideae</taxon>
        <taxon>Cynodonteae</taxon>
        <taxon>Eleusininae</taxon>
        <taxon>Eleusine</taxon>
    </lineage>
</organism>
<dbReference type="InterPro" id="IPR002083">
    <property type="entry name" value="MATH/TRAF_dom"/>
</dbReference>
<evidence type="ECO:0000313" key="2">
    <source>
        <dbReference type="EMBL" id="GJM99905.1"/>
    </source>
</evidence>
<dbReference type="Gene3D" id="2.60.210.10">
    <property type="entry name" value="Apoptosis, Tumor Necrosis Factor Receptor Associated Protein 2, Chain A"/>
    <property type="match status" value="1"/>
</dbReference>
<dbReference type="EMBL" id="BQKI01000008">
    <property type="protein sequence ID" value="GJM99905.1"/>
    <property type="molecule type" value="Genomic_DNA"/>
</dbReference>
<dbReference type="InterPro" id="IPR045005">
    <property type="entry name" value="BPM1-6"/>
</dbReference>
<gene>
    <name evidence="2" type="primary">ga17045</name>
    <name evidence="2" type="ORF">PR202_ga17045</name>
</gene>
<dbReference type="InterPro" id="IPR008974">
    <property type="entry name" value="TRAF-like"/>
</dbReference>
<comment type="caution">
    <text evidence="2">The sequence shown here is derived from an EMBL/GenBank/DDBJ whole genome shotgun (WGS) entry which is preliminary data.</text>
</comment>
<dbReference type="CDD" id="cd00121">
    <property type="entry name" value="MATH"/>
    <property type="match status" value="1"/>
</dbReference>
<dbReference type="PANTHER" id="PTHR26379">
    <property type="entry name" value="BTB/POZ AND MATH DOMAIN-CONTAINING PROTEIN 1"/>
    <property type="match status" value="1"/>
</dbReference>
<dbReference type="Pfam" id="PF22486">
    <property type="entry name" value="MATH_2"/>
    <property type="match status" value="1"/>
</dbReference>
<reference evidence="2" key="1">
    <citation type="journal article" date="2018" name="DNA Res.">
        <title>Multiple hybrid de novo genome assembly of finger millet, an orphan allotetraploid crop.</title>
        <authorList>
            <person name="Hatakeyama M."/>
            <person name="Aluri S."/>
            <person name="Balachadran M.T."/>
            <person name="Sivarajan S.R."/>
            <person name="Patrignani A."/>
            <person name="Gruter S."/>
            <person name="Poveda L."/>
            <person name="Shimizu-Inatsugi R."/>
            <person name="Baeten J."/>
            <person name="Francoijs K.J."/>
            <person name="Nataraja K.N."/>
            <person name="Reddy Y.A.N."/>
            <person name="Phadnis S."/>
            <person name="Ravikumar R.L."/>
            <person name="Schlapbach R."/>
            <person name="Sreeman S.M."/>
            <person name="Shimizu K.K."/>
        </authorList>
    </citation>
    <scope>NUCLEOTIDE SEQUENCE</scope>
</reference>
<name>A0AAV5CNY4_ELECO</name>
<reference evidence="2" key="2">
    <citation type="submission" date="2021-12" db="EMBL/GenBank/DDBJ databases">
        <title>Resequencing data analysis of finger millet.</title>
        <authorList>
            <person name="Hatakeyama M."/>
            <person name="Aluri S."/>
            <person name="Balachadran M.T."/>
            <person name="Sivarajan S.R."/>
            <person name="Poveda L."/>
            <person name="Shimizu-Inatsugi R."/>
            <person name="Schlapbach R."/>
            <person name="Sreeman S.M."/>
            <person name="Shimizu K.K."/>
        </authorList>
    </citation>
    <scope>NUCLEOTIDE SEQUENCE</scope>
</reference>
<dbReference type="Proteomes" id="UP001054889">
    <property type="component" value="Unassembled WGS sequence"/>
</dbReference>
<evidence type="ECO:0000259" key="1">
    <source>
        <dbReference type="PROSITE" id="PS50144"/>
    </source>
</evidence>
<dbReference type="SUPFAM" id="SSF49599">
    <property type="entry name" value="TRAF domain-like"/>
    <property type="match status" value="1"/>
</dbReference>
<dbReference type="GO" id="GO:0016567">
    <property type="term" value="P:protein ubiquitination"/>
    <property type="evidence" value="ECO:0007669"/>
    <property type="project" value="InterPro"/>
</dbReference>
<feature type="domain" description="MATH" evidence="1">
    <location>
        <begin position="1"/>
        <end position="70"/>
    </location>
</feature>
<sequence>MTSATLASGRLDLSLSVYSQDGKPVSTFTNTSEIRGFNKQSLGYNEFMKREDFEKSACLVDDSFTIRCDVFVAAVEPSWEDIEGLRDPSPAAIVPLRSYLQKGLANLLWNKQGTDVTIDVGGVERPSTRTSCYWRPGLPSSRKNSLAAQRR</sequence>
<dbReference type="PANTHER" id="PTHR26379:SF355">
    <property type="entry name" value="BTB DOMAIN-CONTAINING PROTEIN"/>
    <property type="match status" value="1"/>
</dbReference>
<dbReference type="AlphaFoldDB" id="A0AAV5CNY4"/>
<proteinExistence type="predicted"/>
<accession>A0AAV5CNY4</accession>
<evidence type="ECO:0000313" key="3">
    <source>
        <dbReference type="Proteomes" id="UP001054889"/>
    </source>
</evidence>
<protein>
    <recommendedName>
        <fullName evidence="1">MATH domain-containing protein</fullName>
    </recommendedName>
</protein>
<keyword evidence="3" id="KW-1185">Reference proteome</keyword>
<dbReference type="PROSITE" id="PS50144">
    <property type="entry name" value="MATH"/>
    <property type="match status" value="1"/>
</dbReference>